<dbReference type="InterPro" id="IPR036852">
    <property type="entry name" value="Peptidase_S8/S53_dom_sf"/>
</dbReference>
<dbReference type="InterPro" id="IPR037045">
    <property type="entry name" value="S8pro/Inhibitor_I9_sf"/>
</dbReference>
<evidence type="ECO:0000256" key="2">
    <source>
        <dbReference type="ARBA" id="ARBA00022729"/>
    </source>
</evidence>
<dbReference type="GO" id="GO:0006508">
    <property type="term" value="P:proteolysis"/>
    <property type="evidence" value="ECO:0007669"/>
    <property type="project" value="UniProtKB-KW"/>
</dbReference>
<gene>
    <name evidence="4" type="ORF">Sradi_2965300</name>
</gene>
<evidence type="ECO:0000313" key="4">
    <source>
        <dbReference type="EMBL" id="KAL0385710.1"/>
    </source>
</evidence>
<name>A0AAW2S0S5_SESRA</name>
<dbReference type="PANTHER" id="PTHR10795">
    <property type="entry name" value="PROPROTEIN CONVERTASE SUBTILISIN/KEXIN"/>
    <property type="match status" value="1"/>
</dbReference>
<comment type="similarity">
    <text evidence="1">Belongs to the peptidase S8 family.</text>
</comment>
<keyword evidence="2" id="KW-0732">Signal</keyword>
<dbReference type="GO" id="GO:0004252">
    <property type="term" value="F:serine-type endopeptidase activity"/>
    <property type="evidence" value="ECO:0007669"/>
    <property type="project" value="InterPro"/>
</dbReference>
<dbReference type="AlphaFoldDB" id="A0AAW2S0S5"/>
<sequence length="181" mass="19959">MGSLPQGDYSAHESNKLQDQHIKMLQEVVDGSFLSHALVRSYKRSFNGFAASLTYQEQQRLDSFSEVVSVFPSRTLWPQTTRSWDYMGLKENVNPNPNTGSDIVIGVLDSGIWPESESFSDKGFGPIPAKWKGVCNGGKNFPCNKKLVGLVSTPPGSLMVILPGILTVMELIPPQQQPETM</sequence>
<dbReference type="SUPFAM" id="SSF52743">
    <property type="entry name" value="Subtilisin-like"/>
    <property type="match status" value="1"/>
</dbReference>
<keyword evidence="4" id="KW-0378">Hydrolase</keyword>
<comment type="caution">
    <text evidence="4">The sequence shown here is derived from an EMBL/GenBank/DDBJ whole genome shotgun (WGS) entry which is preliminary data.</text>
</comment>
<dbReference type="EMBL" id="JACGWJ010000012">
    <property type="protein sequence ID" value="KAL0385710.1"/>
    <property type="molecule type" value="Genomic_DNA"/>
</dbReference>
<dbReference type="Gene3D" id="3.40.50.200">
    <property type="entry name" value="Peptidase S8/S53 domain"/>
    <property type="match status" value="1"/>
</dbReference>
<protein>
    <submittedName>
        <fullName evidence="4">Subtilisin-like protease SBT4.11</fullName>
    </submittedName>
</protein>
<dbReference type="Pfam" id="PF05922">
    <property type="entry name" value="Inhibitor_I9"/>
    <property type="match status" value="1"/>
</dbReference>
<evidence type="ECO:0000259" key="3">
    <source>
        <dbReference type="Pfam" id="PF05922"/>
    </source>
</evidence>
<proteinExistence type="inferred from homology"/>
<organism evidence="4">
    <name type="scientific">Sesamum radiatum</name>
    <name type="common">Black benniseed</name>
    <dbReference type="NCBI Taxonomy" id="300843"/>
    <lineage>
        <taxon>Eukaryota</taxon>
        <taxon>Viridiplantae</taxon>
        <taxon>Streptophyta</taxon>
        <taxon>Embryophyta</taxon>
        <taxon>Tracheophyta</taxon>
        <taxon>Spermatophyta</taxon>
        <taxon>Magnoliopsida</taxon>
        <taxon>eudicotyledons</taxon>
        <taxon>Gunneridae</taxon>
        <taxon>Pentapetalae</taxon>
        <taxon>asterids</taxon>
        <taxon>lamiids</taxon>
        <taxon>Lamiales</taxon>
        <taxon>Pedaliaceae</taxon>
        <taxon>Sesamum</taxon>
    </lineage>
</organism>
<reference evidence="4" key="1">
    <citation type="submission" date="2020-06" db="EMBL/GenBank/DDBJ databases">
        <authorList>
            <person name="Li T."/>
            <person name="Hu X."/>
            <person name="Zhang T."/>
            <person name="Song X."/>
            <person name="Zhang H."/>
            <person name="Dai N."/>
            <person name="Sheng W."/>
            <person name="Hou X."/>
            <person name="Wei L."/>
        </authorList>
    </citation>
    <scope>NUCLEOTIDE SEQUENCE</scope>
    <source>
        <strain evidence="4">G02</strain>
        <tissue evidence="4">Leaf</tissue>
    </source>
</reference>
<feature type="domain" description="Inhibitor I9" evidence="3">
    <location>
        <begin position="14"/>
        <end position="75"/>
    </location>
</feature>
<dbReference type="Gene3D" id="3.30.70.80">
    <property type="entry name" value="Peptidase S8 propeptide/proteinase inhibitor I9"/>
    <property type="match status" value="1"/>
</dbReference>
<dbReference type="InterPro" id="IPR010259">
    <property type="entry name" value="S8pro/Inhibitor_I9"/>
</dbReference>
<keyword evidence="4" id="KW-0645">Protease</keyword>
<evidence type="ECO:0000256" key="1">
    <source>
        <dbReference type="ARBA" id="ARBA00011073"/>
    </source>
</evidence>
<reference evidence="4" key="2">
    <citation type="journal article" date="2024" name="Plant">
        <title>Genomic evolution and insights into agronomic trait innovations of Sesamum species.</title>
        <authorList>
            <person name="Miao H."/>
            <person name="Wang L."/>
            <person name="Qu L."/>
            <person name="Liu H."/>
            <person name="Sun Y."/>
            <person name="Le M."/>
            <person name="Wang Q."/>
            <person name="Wei S."/>
            <person name="Zheng Y."/>
            <person name="Lin W."/>
            <person name="Duan Y."/>
            <person name="Cao H."/>
            <person name="Xiong S."/>
            <person name="Wang X."/>
            <person name="Wei L."/>
            <person name="Li C."/>
            <person name="Ma Q."/>
            <person name="Ju M."/>
            <person name="Zhao R."/>
            <person name="Li G."/>
            <person name="Mu C."/>
            <person name="Tian Q."/>
            <person name="Mei H."/>
            <person name="Zhang T."/>
            <person name="Gao T."/>
            <person name="Zhang H."/>
        </authorList>
    </citation>
    <scope>NUCLEOTIDE SEQUENCE</scope>
    <source>
        <strain evidence="4">G02</strain>
    </source>
</reference>
<dbReference type="InterPro" id="IPR045051">
    <property type="entry name" value="SBT"/>
</dbReference>
<accession>A0AAW2S0S5</accession>